<dbReference type="EMBL" id="CP004393">
    <property type="protein sequence ID" value="AJE48381.1"/>
    <property type="molecule type" value="Genomic_DNA"/>
</dbReference>
<organism evidence="14 15">
    <name type="scientific">Celeribacter indicus</name>
    <dbReference type="NCBI Taxonomy" id="1208324"/>
    <lineage>
        <taxon>Bacteria</taxon>
        <taxon>Pseudomonadati</taxon>
        <taxon>Pseudomonadota</taxon>
        <taxon>Alphaproteobacteria</taxon>
        <taxon>Rhodobacterales</taxon>
        <taxon>Roseobacteraceae</taxon>
        <taxon>Celeribacter</taxon>
    </lineage>
</organism>
<evidence type="ECO:0000256" key="10">
    <source>
        <dbReference type="RuleBase" id="RU003357"/>
    </source>
</evidence>
<comment type="subcellular location">
    <subcellularLocation>
        <location evidence="1 9">Cell outer membrane</location>
        <topology evidence="1 9">Multi-pass membrane protein</topology>
    </subcellularLocation>
</comment>
<name>A0A0B5E5T9_9RHOB</name>
<dbReference type="CDD" id="cd01347">
    <property type="entry name" value="ligand_gated_channel"/>
    <property type="match status" value="1"/>
</dbReference>
<dbReference type="Gene3D" id="2.40.170.20">
    <property type="entry name" value="TonB-dependent receptor, beta-barrel domain"/>
    <property type="match status" value="1"/>
</dbReference>
<dbReference type="PANTHER" id="PTHR30069:SF41">
    <property type="entry name" value="HEME_HEMOPEXIN UTILIZATION PROTEIN C"/>
    <property type="match status" value="1"/>
</dbReference>
<feature type="signal peptide" evidence="11">
    <location>
        <begin position="1"/>
        <end position="26"/>
    </location>
</feature>
<dbReference type="Pfam" id="PF00593">
    <property type="entry name" value="TonB_dep_Rec_b-barrel"/>
    <property type="match status" value="1"/>
</dbReference>
<keyword evidence="11" id="KW-0732">Signal</keyword>
<dbReference type="Proteomes" id="UP000031521">
    <property type="component" value="Chromosome"/>
</dbReference>
<dbReference type="OrthoDB" id="9796221at2"/>
<dbReference type="KEGG" id="cid:P73_3666"/>
<evidence type="ECO:0000313" key="14">
    <source>
        <dbReference type="EMBL" id="AJE48381.1"/>
    </source>
</evidence>
<dbReference type="STRING" id="1208324.P73_3666"/>
<evidence type="ECO:0000259" key="13">
    <source>
        <dbReference type="Pfam" id="PF07715"/>
    </source>
</evidence>
<dbReference type="RefSeq" id="WP_043870725.1">
    <property type="nucleotide sequence ID" value="NZ_CP004393.1"/>
</dbReference>
<keyword evidence="15" id="KW-1185">Reference proteome</keyword>
<evidence type="ECO:0000256" key="8">
    <source>
        <dbReference type="ARBA" id="ARBA00023237"/>
    </source>
</evidence>
<evidence type="ECO:0000256" key="3">
    <source>
        <dbReference type="ARBA" id="ARBA00022448"/>
    </source>
</evidence>
<dbReference type="GO" id="GO:0009279">
    <property type="term" value="C:cell outer membrane"/>
    <property type="evidence" value="ECO:0007669"/>
    <property type="project" value="UniProtKB-SubCell"/>
</dbReference>
<evidence type="ECO:0000256" key="9">
    <source>
        <dbReference type="PROSITE-ProRule" id="PRU01360"/>
    </source>
</evidence>
<feature type="domain" description="TonB-dependent receptor plug" evidence="13">
    <location>
        <begin position="51"/>
        <end position="165"/>
    </location>
</feature>
<keyword evidence="8 9" id="KW-0998">Cell outer membrane</keyword>
<dbReference type="HOGENOM" id="CLU_008287_19_3_5"/>
<evidence type="ECO:0000259" key="12">
    <source>
        <dbReference type="Pfam" id="PF00593"/>
    </source>
</evidence>
<keyword evidence="14" id="KW-0675">Receptor</keyword>
<dbReference type="InterPro" id="IPR036942">
    <property type="entry name" value="Beta-barrel_TonB_sf"/>
</dbReference>
<evidence type="ECO:0000256" key="11">
    <source>
        <dbReference type="SAM" id="SignalP"/>
    </source>
</evidence>
<dbReference type="InterPro" id="IPR039426">
    <property type="entry name" value="TonB-dep_rcpt-like"/>
</dbReference>
<keyword evidence="4 9" id="KW-1134">Transmembrane beta strand</keyword>
<comment type="similarity">
    <text evidence="2 9 10">Belongs to the TonB-dependent receptor family.</text>
</comment>
<protein>
    <submittedName>
        <fullName evidence="14">TonB-dependent receptor plug</fullName>
    </submittedName>
</protein>
<gene>
    <name evidence="14" type="ORF">P73_3666</name>
</gene>
<evidence type="ECO:0000256" key="6">
    <source>
        <dbReference type="ARBA" id="ARBA00023077"/>
    </source>
</evidence>
<dbReference type="AlphaFoldDB" id="A0A0B5E5T9"/>
<evidence type="ECO:0000256" key="1">
    <source>
        <dbReference type="ARBA" id="ARBA00004571"/>
    </source>
</evidence>
<reference evidence="14 15" key="1">
    <citation type="journal article" date="2014" name="Int. J. Syst. Evol. Microbiol.">
        <title>Celeribacter indicus sp. nov., a polycyclic aromatic hydrocarbon-degrading bacterium from deep-sea sediment and reclassification of Huaishuia halophila as Celeribacter halophilus comb. nov.</title>
        <authorList>
            <person name="Lai Q."/>
            <person name="Cao J."/>
            <person name="Yuan J."/>
            <person name="Li F."/>
            <person name="Shao Z."/>
        </authorList>
    </citation>
    <scope>NUCLEOTIDE SEQUENCE [LARGE SCALE GENOMIC DNA]</scope>
    <source>
        <strain evidence="14">P73</strain>
    </source>
</reference>
<keyword evidence="3 9" id="KW-0813">Transport</keyword>
<keyword evidence="6 10" id="KW-0798">TonB box</keyword>
<feature type="domain" description="TonB-dependent receptor-like beta-barrel" evidence="12">
    <location>
        <begin position="247"/>
        <end position="661"/>
    </location>
</feature>
<accession>A0A0B5E5T9</accession>
<dbReference type="PANTHER" id="PTHR30069">
    <property type="entry name" value="TONB-DEPENDENT OUTER MEMBRANE RECEPTOR"/>
    <property type="match status" value="1"/>
</dbReference>
<evidence type="ECO:0000256" key="5">
    <source>
        <dbReference type="ARBA" id="ARBA00022692"/>
    </source>
</evidence>
<sequence>MTIRTHLLASAALLGAGALLPAATFAQDLSTGEPIELDAITVATSQRGVQTDTATSETVIAQEELEARQASSMAELVDTVPNVSLINGSQPQGAAVSIRGLGTYAGTYGSDGKVAVVVDGVASGAEEIYRNGGMLALEPELFRQVTVTRGPGEGFRFSSGAMGGTIEAQTKDASDFLTPGDSFAFRQKFGYESNGDGLLTSSILAFAPDDRFDVLAFVGYRTIDEREDGDGVSQDATGFDQPSALLKANYRITPDSTLTFSYAYNEIPEEDVPYDAFDPTWDETFVDRDTADTTAYLAYRYDPADNDLVNFEARLTYKHEEMKISSSAPDSASGIFNADHDTTTWGLRLENEALFASGAIAHAVTTGIEYKERERRAILLPNAVNGVGQNDPSAPGGTDKSIAVYLADRMEIGERLTLTPQLRYEHQKLISEKNGDAQQCFGNACIPSTPIPDGTSYEKDAVTGAFSARYALTDAFAVFGTVAYNENLPILDDLRSANITVSEKGVTHELGLSYDALDVFAGSDALRAKITGFQTRIWDVTTYSGVSDVDLDGFELELSYVHPDFYVDFNGARTRGTINDSNTPFDFVPADKVQLTLGKRFLDEQLDLSVGATHAWSQSRTEGSSATAPSDDWTTVALHAGYTPEAGPLAGVELRASVENIFDETYSPYLSSRNSSGRNLKLSIAKVF</sequence>
<dbReference type="GO" id="GO:0015344">
    <property type="term" value="F:siderophore uptake transmembrane transporter activity"/>
    <property type="evidence" value="ECO:0007669"/>
    <property type="project" value="TreeGrafter"/>
</dbReference>
<evidence type="ECO:0000256" key="7">
    <source>
        <dbReference type="ARBA" id="ARBA00023136"/>
    </source>
</evidence>
<keyword evidence="7 9" id="KW-0472">Membrane</keyword>
<dbReference type="GO" id="GO:0044718">
    <property type="term" value="P:siderophore transmembrane transport"/>
    <property type="evidence" value="ECO:0007669"/>
    <property type="project" value="TreeGrafter"/>
</dbReference>
<dbReference type="InterPro" id="IPR000531">
    <property type="entry name" value="Beta-barrel_TonB"/>
</dbReference>
<evidence type="ECO:0000256" key="4">
    <source>
        <dbReference type="ARBA" id="ARBA00022452"/>
    </source>
</evidence>
<dbReference type="Pfam" id="PF07715">
    <property type="entry name" value="Plug"/>
    <property type="match status" value="1"/>
</dbReference>
<dbReference type="PROSITE" id="PS52016">
    <property type="entry name" value="TONB_DEPENDENT_REC_3"/>
    <property type="match status" value="1"/>
</dbReference>
<dbReference type="InterPro" id="IPR012910">
    <property type="entry name" value="Plug_dom"/>
</dbReference>
<proteinExistence type="inferred from homology"/>
<dbReference type="Gene3D" id="2.170.130.10">
    <property type="entry name" value="TonB-dependent receptor, plug domain"/>
    <property type="match status" value="1"/>
</dbReference>
<evidence type="ECO:0000256" key="2">
    <source>
        <dbReference type="ARBA" id="ARBA00009810"/>
    </source>
</evidence>
<feature type="chain" id="PRO_5002101901" evidence="11">
    <location>
        <begin position="27"/>
        <end position="688"/>
    </location>
</feature>
<keyword evidence="5 9" id="KW-0812">Transmembrane</keyword>
<evidence type="ECO:0000313" key="15">
    <source>
        <dbReference type="Proteomes" id="UP000031521"/>
    </source>
</evidence>
<dbReference type="InterPro" id="IPR037066">
    <property type="entry name" value="Plug_dom_sf"/>
</dbReference>
<dbReference type="SUPFAM" id="SSF56935">
    <property type="entry name" value="Porins"/>
    <property type="match status" value="1"/>
</dbReference>